<keyword evidence="3" id="KW-1185">Reference proteome</keyword>
<feature type="region of interest" description="Disordered" evidence="1">
    <location>
        <begin position="1014"/>
        <end position="1078"/>
    </location>
</feature>
<feature type="compositionally biased region" description="Gly residues" evidence="1">
    <location>
        <begin position="441"/>
        <end position="452"/>
    </location>
</feature>
<feature type="region of interest" description="Disordered" evidence="1">
    <location>
        <begin position="1164"/>
        <end position="1224"/>
    </location>
</feature>
<feature type="compositionally biased region" description="Gly residues" evidence="1">
    <location>
        <begin position="957"/>
        <end position="972"/>
    </location>
</feature>
<feature type="compositionally biased region" description="Polar residues" evidence="1">
    <location>
        <begin position="602"/>
        <end position="613"/>
    </location>
</feature>
<feature type="compositionally biased region" description="Basic and acidic residues" evidence="1">
    <location>
        <begin position="750"/>
        <end position="761"/>
    </location>
</feature>
<feature type="compositionally biased region" description="Polar residues" evidence="1">
    <location>
        <begin position="120"/>
        <end position="129"/>
    </location>
</feature>
<feature type="region of interest" description="Disordered" evidence="1">
    <location>
        <begin position="528"/>
        <end position="735"/>
    </location>
</feature>
<feature type="compositionally biased region" description="Basic and acidic residues" evidence="1">
    <location>
        <begin position="135"/>
        <end position="149"/>
    </location>
</feature>
<feature type="region of interest" description="Disordered" evidence="1">
    <location>
        <begin position="750"/>
        <end position="977"/>
    </location>
</feature>
<feature type="compositionally biased region" description="Gly residues" evidence="1">
    <location>
        <begin position="327"/>
        <end position="336"/>
    </location>
</feature>
<feature type="compositionally biased region" description="Basic and acidic residues" evidence="1">
    <location>
        <begin position="913"/>
        <end position="928"/>
    </location>
</feature>
<organism evidence="2 3">
    <name type="scientific">Tilletia horrida</name>
    <dbReference type="NCBI Taxonomy" id="155126"/>
    <lineage>
        <taxon>Eukaryota</taxon>
        <taxon>Fungi</taxon>
        <taxon>Dikarya</taxon>
        <taxon>Basidiomycota</taxon>
        <taxon>Ustilaginomycotina</taxon>
        <taxon>Exobasidiomycetes</taxon>
        <taxon>Tilletiales</taxon>
        <taxon>Tilletiaceae</taxon>
        <taxon>Tilletia</taxon>
    </lineage>
</organism>
<gene>
    <name evidence="2" type="ORF">OC842_001253</name>
</gene>
<feature type="compositionally biased region" description="Gly residues" evidence="1">
    <location>
        <begin position="859"/>
        <end position="878"/>
    </location>
</feature>
<feature type="compositionally biased region" description="Polar residues" evidence="1">
    <location>
        <begin position="371"/>
        <end position="392"/>
    </location>
</feature>
<feature type="compositionally biased region" description="Low complexity" evidence="1">
    <location>
        <begin position="1046"/>
        <end position="1056"/>
    </location>
</feature>
<feature type="compositionally biased region" description="Gly residues" evidence="1">
    <location>
        <begin position="1320"/>
        <end position="1334"/>
    </location>
</feature>
<dbReference type="EMBL" id="JAPDMQ010000043">
    <property type="protein sequence ID" value="KAK0538560.1"/>
    <property type="molecule type" value="Genomic_DNA"/>
</dbReference>
<feature type="compositionally biased region" description="Low complexity" evidence="1">
    <location>
        <begin position="462"/>
        <end position="483"/>
    </location>
</feature>
<feature type="compositionally biased region" description="Low complexity" evidence="1">
    <location>
        <begin position="540"/>
        <end position="552"/>
    </location>
</feature>
<evidence type="ECO:0000313" key="2">
    <source>
        <dbReference type="EMBL" id="KAK0538560.1"/>
    </source>
</evidence>
<evidence type="ECO:0000256" key="1">
    <source>
        <dbReference type="SAM" id="MobiDB-lite"/>
    </source>
</evidence>
<feature type="compositionally biased region" description="Low complexity" evidence="1">
    <location>
        <begin position="150"/>
        <end position="159"/>
    </location>
</feature>
<comment type="caution">
    <text evidence="2">The sequence shown here is derived from an EMBL/GenBank/DDBJ whole genome shotgun (WGS) entry which is preliminary data.</text>
</comment>
<feature type="region of interest" description="Disordered" evidence="1">
    <location>
        <begin position="292"/>
        <end position="499"/>
    </location>
</feature>
<feature type="compositionally biased region" description="Polar residues" evidence="1">
    <location>
        <begin position="200"/>
        <end position="241"/>
    </location>
</feature>
<feature type="compositionally biased region" description="Polar residues" evidence="1">
    <location>
        <begin position="645"/>
        <end position="654"/>
    </location>
</feature>
<proteinExistence type="predicted"/>
<feature type="compositionally biased region" description="Gly residues" evidence="1">
    <location>
        <begin position="767"/>
        <end position="780"/>
    </location>
</feature>
<feature type="compositionally biased region" description="Low complexity" evidence="1">
    <location>
        <begin position="584"/>
        <end position="601"/>
    </location>
</feature>
<feature type="region of interest" description="Disordered" evidence="1">
    <location>
        <begin position="1261"/>
        <end position="1334"/>
    </location>
</feature>
<reference evidence="2" key="1">
    <citation type="journal article" date="2023" name="PhytoFront">
        <title>Draft Genome Resources of Seven Strains of Tilletia horrida, Causal Agent of Kernel Smut of Rice.</title>
        <authorList>
            <person name="Khanal S."/>
            <person name="Antony Babu S."/>
            <person name="Zhou X.G."/>
        </authorList>
    </citation>
    <scope>NUCLEOTIDE SEQUENCE</scope>
    <source>
        <strain evidence="2">TX3</strain>
    </source>
</reference>
<dbReference type="Proteomes" id="UP001176521">
    <property type="component" value="Unassembled WGS sequence"/>
</dbReference>
<feature type="compositionally biased region" description="Polar residues" evidence="1">
    <location>
        <begin position="702"/>
        <end position="728"/>
    </location>
</feature>
<feature type="compositionally biased region" description="Low complexity" evidence="1">
    <location>
        <begin position="685"/>
        <end position="701"/>
    </location>
</feature>
<feature type="compositionally biased region" description="Low complexity" evidence="1">
    <location>
        <begin position="795"/>
        <end position="815"/>
    </location>
</feature>
<protein>
    <submittedName>
        <fullName evidence="2">Uncharacterized protein</fullName>
    </submittedName>
</protein>
<feature type="compositionally biased region" description="Acidic residues" evidence="1">
    <location>
        <begin position="66"/>
        <end position="76"/>
    </location>
</feature>
<accession>A0AAN6JTC8</accession>
<name>A0AAN6JTC8_9BASI</name>
<sequence length="1394" mass="134729">MPDGTNLPPMPPLPASAVSERRSNSIPTINTSSAASDTLAPLPSKSRGLRPPPIPGTAKRQVLSYEEAEAQEEEELSALQREEDLKGGPTANKRLSAMGPKLKKNSLAPWELGADDDTEPSGSMGSSFNPFAKRPSTDIRERDSADIRRAGGAAPATPAKDAVSTGSSSLASNFFGRPSRDYASSQKHDASGVAMESEFTDSTTNSSGFRTSFGDASSSTTAPGPNGANSQSARSRTKSISSAAAAGVLKGLGLGPTAGGVGPGGHAPSVPMGMPITANGGPVGSVSTRGASISGGEVSMPGSAPSSMGKKSKLAKALRLGNSMSAAGGGGGGGSGVQTNHHAPVGMYPSHPRESGSGLSHDDSAIVSPTRPISNTSHPHGSSSHQAPSLSTQQQQQQGGRTSMSAPHSPVSYSPRGASPPLPPLMSLSQSAIRQNSSATTGGGGGGIGGSSGDDTVLMSPTSLSASGGQRSSSSTTAHTSSSLGGGGSGGGGGGLKALKLQPRVPASAAGGPAAIAWLHRGSTGDGFGGAGGPLTPHLGQAAGASASGPAADGEDGDWRKPVLLSPRTTSLGVGPPLPGGGVSMSMSTSSSSGSSLTSPSRTRMPTSPTATRLGSVGASASASSAGPRATDSLSLPLSSLPSGGVTQSDSVLTITDPRGGLGGPERYASPPPVGAGPQGHGLPGTAAAGALGLTASSSGGDQTEANANTSNDSVGTNANGQLPSAQSFPRPGQAEGVAYRLISLEEARANQAREREERNARSGRGKAVGVGGGGGGAAGPGASQMGPRPGSSGGVMASSSSSGAVSRSYSASNGMGPGGIPGLPSSSSQGHASGPQDEHHDQLHAHRNSNGPATGISSGSGGGSGAGSGSGSSGGKGLKNKKSGGFLRMFNKDRSGDHAPPMPGMSNNRTGSVEEGRNTFSEDHEAGRGSVGRGSASTASGAPPPPKFTVSSDASGGRGGGGGALGGGPPTLGGLSVASAPALKLRPMSSMLSGFSADLLDPTLTETGLSSAVASASSATAAANANANTNSAASASGGAAGPGGAASATSTSSLAPGGGGAAALTSPTASKSPTLLSPVEGNLHLANSRSTSMTSLSSGALGEDSKLGGAGGRTARAAVGVGASVDSEAGVRKASLSTAGASAGGVRTDKVLVGGIGKPVSAAVSRQASEHSDGVSAGQQQQQQQQQQQSQGLVASAGLASPTTSDTGGSFANTSTGSGNGNGKLPAWKARALELEAKIVEYAAELAELRNTYFTQAAAEAAAEDEENGGGGAGTADGLSSFPESGGTGTLTPVRGAAGGNKELATPTPGSVSASSQDGAGGSTSTGTGTGTGTGGTIIPPCALCGCACAEQRRQQALNAAAVLKGISVLDRGRAIKPGLIQSSRFGSYALRS</sequence>
<feature type="compositionally biased region" description="Low complexity" evidence="1">
    <location>
        <begin position="615"/>
        <end position="643"/>
    </location>
</feature>
<feature type="compositionally biased region" description="Low complexity" evidence="1">
    <location>
        <begin position="1014"/>
        <end position="1038"/>
    </location>
</feature>
<feature type="compositionally biased region" description="Low complexity" evidence="1">
    <location>
        <begin position="1180"/>
        <end position="1192"/>
    </location>
</feature>
<feature type="compositionally biased region" description="Low complexity" evidence="1">
    <location>
        <begin position="1208"/>
        <end position="1218"/>
    </location>
</feature>
<feature type="compositionally biased region" description="Gly residues" evidence="1">
    <location>
        <begin position="484"/>
        <end position="496"/>
    </location>
</feature>
<feature type="region of interest" description="Disordered" evidence="1">
    <location>
        <begin position="1091"/>
        <end position="1113"/>
    </location>
</feature>
<feature type="region of interest" description="Disordered" evidence="1">
    <location>
        <begin position="1"/>
        <end position="241"/>
    </location>
</feature>
<feature type="compositionally biased region" description="Polar residues" evidence="1">
    <location>
        <begin position="24"/>
        <end position="36"/>
    </location>
</feature>
<evidence type="ECO:0000313" key="3">
    <source>
        <dbReference type="Proteomes" id="UP001176521"/>
    </source>
</evidence>